<protein>
    <recommendedName>
        <fullName evidence="3 15">DNA polymerase I</fullName>
        <ecNumber evidence="2 15">2.7.7.7</ecNumber>
    </recommendedName>
</protein>
<dbReference type="InterPro" id="IPR008918">
    <property type="entry name" value="HhH2"/>
</dbReference>
<dbReference type="RefSeq" id="WP_145077528.1">
    <property type="nucleotide sequence ID" value="NZ_CP036298.1"/>
</dbReference>
<dbReference type="InterPro" id="IPR036397">
    <property type="entry name" value="RNaseH_sf"/>
</dbReference>
<dbReference type="Gene3D" id="1.20.1060.10">
    <property type="entry name" value="Taq DNA Polymerase, Chain T, domain 4"/>
    <property type="match status" value="1"/>
</dbReference>
<name>A0A518G684_9BACT</name>
<feature type="domain" description="3'-5' exonuclease" evidence="17">
    <location>
        <begin position="340"/>
        <end position="521"/>
    </location>
</feature>
<dbReference type="Proteomes" id="UP000318017">
    <property type="component" value="Chromosome"/>
</dbReference>
<reference evidence="20 21" key="1">
    <citation type="submission" date="2019-02" db="EMBL/GenBank/DDBJ databases">
        <title>Deep-cultivation of Planctomycetes and their phenomic and genomic characterization uncovers novel biology.</title>
        <authorList>
            <person name="Wiegand S."/>
            <person name="Jogler M."/>
            <person name="Boedeker C."/>
            <person name="Pinto D."/>
            <person name="Vollmers J."/>
            <person name="Rivas-Marin E."/>
            <person name="Kohn T."/>
            <person name="Peeters S.H."/>
            <person name="Heuer A."/>
            <person name="Rast P."/>
            <person name="Oberbeckmann S."/>
            <person name="Bunk B."/>
            <person name="Jeske O."/>
            <person name="Meyerdierks A."/>
            <person name="Storesund J.E."/>
            <person name="Kallscheuer N."/>
            <person name="Luecker S."/>
            <person name="Lage O.M."/>
            <person name="Pohl T."/>
            <person name="Merkel B.J."/>
            <person name="Hornburger P."/>
            <person name="Mueller R.-W."/>
            <person name="Bruemmer F."/>
            <person name="Labrenz M."/>
            <person name="Spormann A.M."/>
            <person name="Op den Camp H."/>
            <person name="Overmann J."/>
            <person name="Amann R."/>
            <person name="Jetten M.S.M."/>
            <person name="Mascher T."/>
            <person name="Medema M.H."/>
            <person name="Devos D.P."/>
            <person name="Kaster A.-K."/>
            <person name="Ovreas L."/>
            <person name="Rohde M."/>
            <person name="Galperin M.Y."/>
            <person name="Jogler C."/>
        </authorList>
    </citation>
    <scope>NUCLEOTIDE SEQUENCE [LARGE SCALE GENOMIC DNA]</scope>
    <source>
        <strain evidence="20 21">Q31a</strain>
    </source>
</reference>
<dbReference type="CDD" id="cd09859">
    <property type="entry name" value="PIN_53EXO"/>
    <property type="match status" value="1"/>
</dbReference>
<evidence type="ECO:0000256" key="1">
    <source>
        <dbReference type="ARBA" id="ARBA00007705"/>
    </source>
</evidence>
<dbReference type="EMBL" id="CP036298">
    <property type="protein sequence ID" value="QDV24101.1"/>
    <property type="molecule type" value="Genomic_DNA"/>
</dbReference>
<dbReference type="PANTHER" id="PTHR10133">
    <property type="entry name" value="DNA POLYMERASE I"/>
    <property type="match status" value="1"/>
</dbReference>
<evidence type="ECO:0000256" key="9">
    <source>
        <dbReference type="ARBA" id="ARBA00022801"/>
    </source>
</evidence>
<dbReference type="GO" id="GO:0006261">
    <property type="term" value="P:DNA-templated DNA replication"/>
    <property type="evidence" value="ECO:0007669"/>
    <property type="project" value="UniProtKB-UniRule"/>
</dbReference>
<dbReference type="PROSITE" id="PS00447">
    <property type="entry name" value="DNA_POLYMERASE_A"/>
    <property type="match status" value="1"/>
</dbReference>
<sequence length="933" mass="104880">MFNRDDGKKLILLDGMALAYRAHFALVRSPRFTSGGLCTSAVFGILNTLMDIIKREDPTHLAAAFDTSEPTARHIAFPEYKAQRDAMPEDIAIQLPYIDRLMDAFNITTIRIPGYEADDIIGTLAYQASSCDFETLMVTPDKDYDQLVSDSVKVLKPGRKGGEVELLGVPEVLEKWGIERVEQVIDVLGLMGDASDNIPGVPGIGPKTAQKLIAQFGSVEELLAREAELKGKQRERIQQNHEQALLSKKLVTIRLDVPHDIKLGALQWESFDKKKLQALLQELEFDTIGKRLFGKSFSSAASRATVVREKREKEIQATLFDAEFDADENAQTLEDIQRSYQVVRTQAERENLVKQLLATPEFCFDLETTSLDPRTAEPLGIAFSCKKHEAFYVVCPQDPDELKQVFDDLQPVFSNESICKVGHNLKYDLSVLRWQGVSVQGPFLDTMLAHSMKEPEMTHGLDYLAKLYLNYQPVSITELIGPKGEGQLSLRDVPVERVAEYACEDADVTLQVANVLKPDIEERGVSQVCYEVECPLLPVLVDMEYEGIRLDVKSLREYSKRLQGEIDELRDAIYAGAGHEFNIDSPKQLGVVLYEELELDLNPKKTATGQYSTRESELERMQGRHPIVSDILQYRNAVKLKSVYVDQLPAAVQPKTGHVHTHYSQAWTATGRIQSKDPNLQTLPIRKQRGREIRAAFVARSDEFRILSADYSQIELRVMADLSGDPAMIEAFRGDQDIHAITAAKVYKVAESEVTREMRDKAKTVNFGIIYGISGFGLQQRLNIPRGEANELIANYFEKYPGVQDYIDRTIAFAREHGFVQTQTGRRRYLRDINSRNKSMVSAAERLAMNSPIQGTAADILKLAMIRVAKALRHGGFQTKMLLTVHDEIVFDLHQSEIDTVVPVIRECMMGALEMSVPLKVETGIGNNWLEAH</sequence>
<keyword evidence="5 16" id="KW-0548">Nucleotidyltransferase</keyword>
<evidence type="ECO:0000256" key="10">
    <source>
        <dbReference type="ARBA" id="ARBA00022839"/>
    </source>
</evidence>
<keyword evidence="7" id="KW-0540">Nuclease</keyword>
<dbReference type="SUPFAM" id="SSF88723">
    <property type="entry name" value="PIN domain-like"/>
    <property type="match status" value="1"/>
</dbReference>
<dbReference type="SUPFAM" id="SSF56672">
    <property type="entry name" value="DNA/RNA polymerases"/>
    <property type="match status" value="1"/>
</dbReference>
<dbReference type="KEGG" id="ahel:Q31a_24140"/>
<dbReference type="Gene3D" id="3.30.420.10">
    <property type="entry name" value="Ribonuclease H-like superfamily/Ribonuclease H"/>
    <property type="match status" value="1"/>
</dbReference>
<dbReference type="Gene3D" id="3.30.70.370">
    <property type="match status" value="1"/>
</dbReference>
<keyword evidence="12 16" id="KW-0238">DNA-binding</keyword>
<evidence type="ECO:0000256" key="15">
    <source>
        <dbReference type="NCBIfam" id="TIGR00593"/>
    </source>
</evidence>
<dbReference type="InterPro" id="IPR018320">
    <property type="entry name" value="DNA_polymerase_1"/>
</dbReference>
<dbReference type="GO" id="GO:0006302">
    <property type="term" value="P:double-strand break repair"/>
    <property type="evidence" value="ECO:0007669"/>
    <property type="project" value="TreeGrafter"/>
</dbReference>
<evidence type="ECO:0000256" key="8">
    <source>
        <dbReference type="ARBA" id="ARBA00022763"/>
    </source>
</evidence>
<dbReference type="FunFam" id="1.10.150.20:FF:000002">
    <property type="entry name" value="DNA polymerase I"/>
    <property type="match status" value="1"/>
</dbReference>
<dbReference type="FunFam" id="1.10.150.20:FF:000003">
    <property type="entry name" value="DNA polymerase I"/>
    <property type="match status" value="1"/>
</dbReference>
<gene>
    <name evidence="20" type="primary">polA_4</name>
    <name evidence="16" type="synonym">polA</name>
    <name evidence="20" type="ORF">Q31a_24140</name>
</gene>
<dbReference type="FunFam" id="1.20.1060.10:FF:000001">
    <property type="entry name" value="DNA polymerase I"/>
    <property type="match status" value="1"/>
</dbReference>
<dbReference type="InterPro" id="IPR020046">
    <property type="entry name" value="5-3_exonucl_a-hlix_arch_N"/>
</dbReference>
<evidence type="ECO:0000256" key="14">
    <source>
        <dbReference type="ARBA" id="ARBA00049244"/>
    </source>
</evidence>
<evidence type="ECO:0000313" key="21">
    <source>
        <dbReference type="Proteomes" id="UP000318017"/>
    </source>
</evidence>
<feature type="domain" description="DNA-directed DNA polymerase family A palm" evidence="19">
    <location>
        <begin position="690"/>
        <end position="897"/>
    </location>
</feature>
<dbReference type="EC" id="2.7.7.7" evidence="2 15"/>
<dbReference type="Pfam" id="PF02739">
    <property type="entry name" value="5_3_exonuc_N"/>
    <property type="match status" value="1"/>
</dbReference>
<dbReference type="InterPro" id="IPR002421">
    <property type="entry name" value="5-3_exonuclease"/>
</dbReference>
<evidence type="ECO:0000256" key="16">
    <source>
        <dbReference type="RuleBase" id="RU004460"/>
    </source>
</evidence>
<keyword evidence="6 16" id="KW-0235">DNA replication</keyword>
<dbReference type="Gene3D" id="1.10.150.20">
    <property type="entry name" value="5' to 3' exonuclease, C-terminal subdomain"/>
    <property type="match status" value="2"/>
</dbReference>
<dbReference type="GO" id="GO:0003677">
    <property type="term" value="F:DNA binding"/>
    <property type="evidence" value="ECO:0007669"/>
    <property type="project" value="UniProtKB-UniRule"/>
</dbReference>
<dbReference type="NCBIfam" id="NF004397">
    <property type="entry name" value="PRK05755.1"/>
    <property type="match status" value="1"/>
</dbReference>
<evidence type="ECO:0000259" key="18">
    <source>
        <dbReference type="SMART" id="SM00475"/>
    </source>
</evidence>
<evidence type="ECO:0000256" key="4">
    <source>
        <dbReference type="ARBA" id="ARBA00022679"/>
    </source>
</evidence>
<evidence type="ECO:0000256" key="2">
    <source>
        <dbReference type="ARBA" id="ARBA00012417"/>
    </source>
</evidence>
<evidence type="ECO:0000259" key="19">
    <source>
        <dbReference type="SMART" id="SM00482"/>
    </source>
</evidence>
<evidence type="ECO:0000256" key="12">
    <source>
        <dbReference type="ARBA" id="ARBA00023125"/>
    </source>
</evidence>
<feature type="domain" description="5'-3' exonuclease" evidence="18">
    <location>
        <begin position="8"/>
        <end position="269"/>
    </location>
</feature>
<dbReference type="Pfam" id="PF00476">
    <property type="entry name" value="DNA_pol_A"/>
    <property type="match status" value="1"/>
</dbReference>
<dbReference type="Gene3D" id="3.40.50.1010">
    <property type="entry name" value="5'-nuclease"/>
    <property type="match status" value="1"/>
</dbReference>
<dbReference type="GO" id="GO:0008409">
    <property type="term" value="F:5'-3' exonuclease activity"/>
    <property type="evidence" value="ECO:0007669"/>
    <property type="project" value="UniProtKB-UniRule"/>
</dbReference>
<dbReference type="NCBIfam" id="TIGR00593">
    <property type="entry name" value="pola"/>
    <property type="match status" value="1"/>
</dbReference>
<keyword evidence="9 16" id="KW-0378">Hydrolase</keyword>
<comment type="function">
    <text evidence="16">In addition to polymerase activity, this DNA polymerase exhibits 3'-5' and 5'-3' exonuclease activity.</text>
</comment>
<dbReference type="SMART" id="SM00279">
    <property type="entry name" value="HhH2"/>
    <property type="match status" value="1"/>
</dbReference>
<dbReference type="GO" id="GO:0003887">
    <property type="term" value="F:DNA-directed DNA polymerase activity"/>
    <property type="evidence" value="ECO:0007669"/>
    <property type="project" value="UniProtKB-UniRule"/>
</dbReference>
<organism evidence="20 21">
    <name type="scientific">Aureliella helgolandensis</name>
    <dbReference type="NCBI Taxonomy" id="2527968"/>
    <lineage>
        <taxon>Bacteria</taxon>
        <taxon>Pseudomonadati</taxon>
        <taxon>Planctomycetota</taxon>
        <taxon>Planctomycetia</taxon>
        <taxon>Pirellulales</taxon>
        <taxon>Pirellulaceae</taxon>
        <taxon>Aureliella</taxon>
    </lineage>
</organism>
<dbReference type="OrthoDB" id="9806424at2"/>
<evidence type="ECO:0000256" key="6">
    <source>
        <dbReference type="ARBA" id="ARBA00022705"/>
    </source>
</evidence>
<evidence type="ECO:0000256" key="3">
    <source>
        <dbReference type="ARBA" id="ARBA00020311"/>
    </source>
</evidence>
<evidence type="ECO:0000256" key="13">
    <source>
        <dbReference type="ARBA" id="ARBA00023204"/>
    </source>
</evidence>
<dbReference type="CDD" id="cd09898">
    <property type="entry name" value="H3TH_53EXO"/>
    <property type="match status" value="1"/>
</dbReference>
<dbReference type="SUPFAM" id="SSF53098">
    <property type="entry name" value="Ribonuclease H-like"/>
    <property type="match status" value="1"/>
</dbReference>
<keyword evidence="4 16" id="KW-0808">Transferase</keyword>
<dbReference type="PRINTS" id="PR00868">
    <property type="entry name" value="DNAPOLI"/>
</dbReference>
<dbReference type="Pfam" id="PF01367">
    <property type="entry name" value="5_3_exonuc"/>
    <property type="match status" value="1"/>
</dbReference>
<evidence type="ECO:0000313" key="20">
    <source>
        <dbReference type="EMBL" id="QDV24101.1"/>
    </source>
</evidence>
<comment type="catalytic activity">
    <reaction evidence="14 16">
        <text>DNA(n) + a 2'-deoxyribonucleoside 5'-triphosphate = DNA(n+1) + diphosphate</text>
        <dbReference type="Rhea" id="RHEA:22508"/>
        <dbReference type="Rhea" id="RHEA-COMP:17339"/>
        <dbReference type="Rhea" id="RHEA-COMP:17340"/>
        <dbReference type="ChEBI" id="CHEBI:33019"/>
        <dbReference type="ChEBI" id="CHEBI:61560"/>
        <dbReference type="ChEBI" id="CHEBI:173112"/>
        <dbReference type="EC" id="2.7.7.7"/>
    </reaction>
</comment>
<dbReference type="CDD" id="cd06139">
    <property type="entry name" value="DNA_polA_I_Ecoli_like_exo"/>
    <property type="match status" value="1"/>
</dbReference>
<dbReference type="GO" id="GO:0008408">
    <property type="term" value="F:3'-5' exonuclease activity"/>
    <property type="evidence" value="ECO:0007669"/>
    <property type="project" value="UniProtKB-UniRule"/>
</dbReference>
<keyword evidence="10 16" id="KW-0269">Exonuclease</keyword>
<evidence type="ECO:0000259" key="17">
    <source>
        <dbReference type="SMART" id="SM00474"/>
    </source>
</evidence>
<dbReference type="PANTHER" id="PTHR10133:SF27">
    <property type="entry name" value="DNA POLYMERASE NU"/>
    <property type="match status" value="1"/>
</dbReference>
<evidence type="ECO:0000256" key="11">
    <source>
        <dbReference type="ARBA" id="ARBA00022932"/>
    </source>
</evidence>
<dbReference type="InterPro" id="IPR029060">
    <property type="entry name" value="PIN-like_dom_sf"/>
</dbReference>
<dbReference type="InterPro" id="IPR002298">
    <property type="entry name" value="DNA_polymerase_A"/>
</dbReference>
<dbReference type="SMART" id="SM00482">
    <property type="entry name" value="POLAc"/>
    <property type="match status" value="1"/>
</dbReference>
<dbReference type="InterPro" id="IPR019760">
    <property type="entry name" value="DNA-dir_DNA_pol_A_CS"/>
</dbReference>
<keyword evidence="13 16" id="KW-0234">DNA repair</keyword>
<evidence type="ECO:0000256" key="5">
    <source>
        <dbReference type="ARBA" id="ARBA00022695"/>
    </source>
</evidence>
<dbReference type="InterPro" id="IPR036279">
    <property type="entry name" value="5-3_exonuclease_C_sf"/>
</dbReference>
<comment type="similarity">
    <text evidence="1 16">Belongs to the DNA polymerase type-A family.</text>
</comment>
<dbReference type="SUPFAM" id="SSF47807">
    <property type="entry name" value="5' to 3' exonuclease, C-terminal subdomain"/>
    <property type="match status" value="1"/>
</dbReference>
<evidence type="ECO:0000256" key="7">
    <source>
        <dbReference type="ARBA" id="ARBA00022722"/>
    </source>
</evidence>
<dbReference type="InterPro" id="IPR001098">
    <property type="entry name" value="DNA-dir_DNA_pol_A_palm_dom"/>
</dbReference>
<keyword evidence="11 16" id="KW-0239">DNA-directed DNA polymerase</keyword>
<accession>A0A518G684</accession>
<keyword evidence="21" id="KW-1185">Reference proteome</keyword>
<proteinExistence type="inferred from homology"/>
<dbReference type="SMART" id="SM00475">
    <property type="entry name" value="53EXOc"/>
    <property type="match status" value="1"/>
</dbReference>
<dbReference type="InterPro" id="IPR012337">
    <property type="entry name" value="RNaseH-like_sf"/>
</dbReference>
<dbReference type="InterPro" id="IPR020045">
    <property type="entry name" value="DNA_polI_H3TH"/>
</dbReference>
<keyword evidence="8 16" id="KW-0227">DNA damage</keyword>
<dbReference type="InterPro" id="IPR043502">
    <property type="entry name" value="DNA/RNA_pol_sf"/>
</dbReference>
<dbReference type="CDD" id="cd08637">
    <property type="entry name" value="DNA_pol_A_pol_I_C"/>
    <property type="match status" value="1"/>
</dbReference>
<dbReference type="SMART" id="SM00474">
    <property type="entry name" value="35EXOc"/>
    <property type="match status" value="1"/>
</dbReference>
<dbReference type="InterPro" id="IPR002562">
    <property type="entry name" value="3'-5'_exonuclease_dom"/>
</dbReference>
<dbReference type="AlphaFoldDB" id="A0A518G684"/>
<dbReference type="Pfam" id="PF01612">
    <property type="entry name" value="DNA_pol_A_exo1"/>
    <property type="match status" value="1"/>
</dbReference>